<dbReference type="OrthoDB" id="5471300at2"/>
<dbReference type="STRING" id="1162668.LFE_1537"/>
<dbReference type="RefSeq" id="WP_014449706.1">
    <property type="nucleotide sequence ID" value="NC_017094.1"/>
</dbReference>
<feature type="transmembrane region" description="Helical" evidence="5">
    <location>
        <begin position="210"/>
        <end position="229"/>
    </location>
</feature>
<reference evidence="7" key="2">
    <citation type="submission" date="2012-03" db="EMBL/GenBank/DDBJ databases">
        <title>The complete genome sequence of the pioneer microbe on fresh volcanic deposit, Leptospirillum ferrooxidans strain C2-3.</title>
        <authorList>
            <person name="Fujimura R."/>
            <person name="Sato Y."/>
            <person name="Nishizawa T."/>
            <person name="Nanba K."/>
            <person name="Oshima K."/>
            <person name="Hattori M."/>
            <person name="Kamijo T."/>
            <person name="Ohta H."/>
        </authorList>
    </citation>
    <scope>NUCLEOTIDE SEQUENCE [LARGE SCALE GENOMIC DNA]</scope>
    <source>
        <strain evidence="7">C2-3</strain>
    </source>
</reference>
<dbReference type="eggNOG" id="COG2020">
    <property type="taxonomic scope" value="Bacteria"/>
</dbReference>
<dbReference type="KEGG" id="lfc:LFE_1537"/>
<evidence type="ECO:0000256" key="2">
    <source>
        <dbReference type="ARBA" id="ARBA00022692"/>
    </source>
</evidence>
<dbReference type="Pfam" id="PF04191">
    <property type="entry name" value="PEMT"/>
    <property type="match status" value="1"/>
</dbReference>
<proteinExistence type="predicted"/>
<gene>
    <name evidence="6" type="ordered locus">LFE_1537</name>
</gene>
<reference evidence="6 7" key="1">
    <citation type="journal article" date="2012" name="J. Bacteriol.">
        <title>Complete Genome Sequence of Leptospirillum ferrooxidans Strain C2-3, Isolated from a Fresh Volcanic Ash Deposit on the Island of Miyake, Japan.</title>
        <authorList>
            <person name="Fujimura R."/>
            <person name="Sato Y."/>
            <person name="Nishizawa T."/>
            <person name="Oshima K."/>
            <person name="Kim S.-W."/>
            <person name="Hattori M."/>
            <person name="Kamijo T."/>
            <person name="Ohta H."/>
        </authorList>
    </citation>
    <scope>NUCLEOTIDE SEQUENCE [LARGE SCALE GENOMIC DNA]</scope>
    <source>
        <strain evidence="6 7">C2-3</strain>
    </source>
</reference>
<feature type="transmembrane region" description="Helical" evidence="5">
    <location>
        <begin position="47"/>
        <end position="65"/>
    </location>
</feature>
<dbReference type="Proteomes" id="UP000007382">
    <property type="component" value="Chromosome"/>
</dbReference>
<feature type="transmembrane region" description="Helical" evidence="5">
    <location>
        <begin position="7"/>
        <end position="27"/>
    </location>
</feature>
<keyword evidence="7" id="KW-1185">Reference proteome</keyword>
<dbReference type="PATRIC" id="fig|1162668.3.peg.1823"/>
<evidence type="ECO:0000256" key="4">
    <source>
        <dbReference type="ARBA" id="ARBA00023136"/>
    </source>
</evidence>
<dbReference type="AlphaFoldDB" id="I0IPM0"/>
<organism evidence="6 7">
    <name type="scientific">Leptospirillum ferrooxidans (strain C2-3)</name>
    <dbReference type="NCBI Taxonomy" id="1162668"/>
    <lineage>
        <taxon>Bacteria</taxon>
        <taxon>Pseudomonadati</taxon>
        <taxon>Nitrospirota</taxon>
        <taxon>Nitrospiria</taxon>
        <taxon>Nitrospirales</taxon>
        <taxon>Nitrospiraceae</taxon>
        <taxon>Leptospirillum</taxon>
    </lineage>
</organism>
<evidence type="ECO:0000313" key="7">
    <source>
        <dbReference type="Proteomes" id="UP000007382"/>
    </source>
</evidence>
<dbReference type="HOGENOM" id="CLU_1106089_0_0_0"/>
<dbReference type="GO" id="GO:0012505">
    <property type="term" value="C:endomembrane system"/>
    <property type="evidence" value="ECO:0007669"/>
    <property type="project" value="UniProtKB-SubCell"/>
</dbReference>
<evidence type="ECO:0000256" key="5">
    <source>
        <dbReference type="SAM" id="Phobius"/>
    </source>
</evidence>
<dbReference type="InterPro" id="IPR007318">
    <property type="entry name" value="Phopholipid_MeTrfase"/>
</dbReference>
<evidence type="ECO:0000256" key="3">
    <source>
        <dbReference type="ARBA" id="ARBA00022989"/>
    </source>
</evidence>
<accession>I0IPM0</accession>
<sequence>MISQTLYRARVPILILVFAGLWKINMLHPYPVIFLLLNKLGLASTSAIRLSYTLLMGFYIAGLWLRISGSSILGSETVWGGMPRARALETRGIYGSIRHPIHLGSMLILLSLAPMNSPVSAGIILFFAIPFIFFLANHEDQFLLKHFPEFEKYRKNVPGFIPNSHPLRTFLHPFDENEGANLSSGIRSEFLNISFLGGFSGFILKGNTQAFWEGFASGIILTTFMYFLFKRRLSVRNH</sequence>
<dbReference type="Gene3D" id="1.20.120.1630">
    <property type="match status" value="1"/>
</dbReference>
<keyword evidence="3 5" id="KW-1133">Transmembrane helix</keyword>
<comment type="subcellular location">
    <subcellularLocation>
        <location evidence="1">Endomembrane system</location>
        <topology evidence="1">Multi-pass membrane protein</topology>
    </subcellularLocation>
</comment>
<name>I0IPM0_LEPFC</name>
<evidence type="ECO:0008006" key="8">
    <source>
        <dbReference type="Google" id="ProtNLM"/>
    </source>
</evidence>
<dbReference type="EMBL" id="AP012342">
    <property type="protein sequence ID" value="BAM07219.1"/>
    <property type="molecule type" value="Genomic_DNA"/>
</dbReference>
<evidence type="ECO:0000256" key="1">
    <source>
        <dbReference type="ARBA" id="ARBA00004127"/>
    </source>
</evidence>
<keyword evidence="2 5" id="KW-0812">Transmembrane</keyword>
<keyword evidence="4 5" id="KW-0472">Membrane</keyword>
<evidence type="ECO:0000313" key="6">
    <source>
        <dbReference type="EMBL" id="BAM07219.1"/>
    </source>
</evidence>
<protein>
    <recommendedName>
        <fullName evidence="8">Isoprenylcysteine carboxylmethyltransferase family protein</fullName>
    </recommendedName>
</protein>